<evidence type="ECO:0000313" key="3">
    <source>
        <dbReference type="EMBL" id="CAH1114856.1"/>
    </source>
</evidence>
<proteinExistence type="predicted"/>
<evidence type="ECO:0000313" key="4">
    <source>
        <dbReference type="Proteomes" id="UP001153636"/>
    </source>
</evidence>
<keyword evidence="4" id="KW-1185">Reference proteome</keyword>
<dbReference type="EMBL" id="OV651820">
    <property type="protein sequence ID" value="CAH1114856.1"/>
    <property type="molecule type" value="Genomic_DNA"/>
</dbReference>
<dbReference type="PANTHER" id="PTHR37162">
    <property type="entry name" value="HAT FAMILY DIMERISATION DOMAINCONTAINING PROTEIN-RELATED"/>
    <property type="match status" value="1"/>
</dbReference>
<protein>
    <recommendedName>
        <fullName evidence="2">DUF4371 domain-containing protein</fullName>
    </recommendedName>
</protein>
<dbReference type="PANTHER" id="PTHR37162:SF1">
    <property type="entry name" value="BED-TYPE DOMAIN-CONTAINING PROTEIN"/>
    <property type="match status" value="1"/>
</dbReference>
<dbReference type="InterPro" id="IPR025398">
    <property type="entry name" value="DUF4371"/>
</dbReference>
<reference evidence="3" key="1">
    <citation type="submission" date="2022-01" db="EMBL/GenBank/DDBJ databases">
        <authorList>
            <person name="King R."/>
        </authorList>
    </citation>
    <scope>NUCLEOTIDE SEQUENCE</scope>
</reference>
<sequence length="382" mass="43292">MDRYLTTVSNKKDAQDSQGSESSLPVVEESENRFQSEKKYNQKFKASLLTSYPWLEEYQDTQSTQCNAIAKCKVCNTNIVGSLSHIKRHEKTSVHTKKMKTYKTTPSVLNAFQDNNSSERKYLRRVKEVEVKIVAFLAENNLPFSLVNNFVPFIGSVAPESKILKDIHIKRVKAAQICNAVIGANHEKEVAKDLQVSNFSLIIDETTDISSKKCLAVVARYYKNGVISDVFFSLIELESGTSESVFKSVMDLLNKYKIPVKNLTGIGADNCNVMMGNVAGFKALLQKVNNSAKVIGCTCHSLNLCSSYACNKLPKSMKYFSRDIYNYFAHSSKKLQELKECQIFAEEKPHKILKLANTRWLSLEMVVNRILEHWNSLTLFFQ</sequence>
<evidence type="ECO:0000256" key="1">
    <source>
        <dbReference type="SAM" id="MobiDB-lite"/>
    </source>
</evidence>
<organism evidence="3 4">
    <name type="scientific">Psylliodes chrysocephalus</name>
    <dbReference type="NCBI Taxonomy" id="3402493"/>
    <lineage>
        <taxon>Eukaryota</taxon>
        <taxon>Metazoa</taxon>
        <taxon>Ecdysozoa</taxon>
        <taxon>Arthropoda</taxon>
        <taxon>Hexapoda</taxon>
        <taxon>Insecta</taxon>
        <taxon>Pterygota</taxon>
        <taxon>Neoptera</taxon>
        <taxon>Endopterygota</taxon>
        <taxon>Coleoptera</taxon>
        <taxon>Polyphaga</taxon>
        <taxon>Cucujiformia</taxon>
        <taxon>Chrysomeloidea</taxon>
        <taxon>Chrysomelidae</taxon>
        <taxon>Galerucinae</taxon>
        <taxon>Alticini</taxon>
        <taxon>Psylliodes</taxon>
    </lineage>
</organism>
<dbReference type="Pfam" id="PF14291">
    <property type="entry name" value="DUF4371"/>
    <property type="match status" value="1"/>
</dbReference>
<dbReference type="SUPFAM" id="SSF53098">
    <property type="entry name" value="Ribonuclease H-like"/>
    <property type="match status" value="1"/>
</dbReference>
<evidence type="ECO:0000259" key="2">
    <source>
        <dbReference type="Pfam" id="PF14291"/>
    </source>
</evidence>
<feature type="domain" description="DUF4371" evidence="2">
    <location>
        <begin position="188"/>
        <end position="280"/>
    </location>
</feature>
<dbReference type="OrthoDB" id="6781255at2759"/>
<name>A0A9P0D9F6_9CUCU</name>
<feature type="region of interest" description="Disordered" evidence="1">
    <location>
        <begin position="1"/>
        <end position="29"/>
    </location>
</feature>
<dbReference type="Proteomes" id="UP001153636">
    <property type="component" value="Chromosome 8"/>
</dbReference>
<dbReference type="InterPro" id="IPR012337">
    <property type="entry name" value="RNaseH-like_sf"/>
</dbReference>
<dbReference type="AlphaFoldDB" id="A0A9P0D9F6"/>
<accession>A0A9P0D9F6</accession>
<gene>
    <name evidence="3" type="ORF">PSYICH_LOCUS14144</name>
</gene>